<keyword evidence="4 7" id="KW-0560">Oxidoreductase</keyword>
<comment type="subcellular location">
    <subcellularLocation>
        <location evidence="7">Cytoplasm</location>
    </subcellularLocation>
</comment>
<evidence type="ECO:0000256" key="7">
    <source>
        <dbReference type="HAMAP-Rule" id="MF_00536"/>
    </source>
</evidence>
<evidence type="ECO:0000313" key="9">
    <source>
        <dbReference type="Proteomes" id="UP000253941"/>
    </source>
</evidence>
<keyword evidence="7" id="KW-0460">Magnesium</keyword>
<dbReference type="PANTHER" id="PTHR30004:SF6">
    <property type="entry name" value="D-THREONATE 4-PHOSPHATE DEHYDROGENASE"/>
    <property type="match status" value="1"/>
</dbReference>
<comment type="pathway">
    <text evidence="7">Cofactor biosynthesis; pyridoxine 5'-phosphate biosynthesis; pyridoxine 5'-phosphate from D-erythrose 4-phosphate: step 4/5.</text>
</comment>
<comment type="miscellaneous">
    <text evidence="7">The active site is located at the dimer interface.</text>
</comment>
<evidence type="ECO:0000256" key="3">
    <source>
        <dbReference type="ARBA" id="ARBA00022857"/>
    </source>
</evidence>
<feature type="binding site" evidence="7">
    <location>
        <position position="149"/>
    </location>
    <ligand>
        <name>substrate</name>
    </ligand>
</feature>
<dbReference type="GO" id="GO:0008615">
    <property type="term" value="P:pyridoxine biosynthetic process"/>
    <property type="evidence" value="ECO:0007669"/>
    <property type="project" value="UniProtKB-UniRule"/>
</dbReference>
<dbReference type="NCBIfam" id="NF003699">
    <property type="entry name" value="PRK05312.1"/>
    <property type="match status" value="1"/>
</dbReference>
<dbReference type="NCBIfam" id="TIGR00557">
    <property type="entry name" value="pdxA"/>
    <property type="match status" value="1"/>
</dbReference>
<dbReference type="GO" id="GO:0050897">
    <property type="term" value="F:cobalt ion binding"/>
    <property type="evidence" value="ECO:0007669"/>
    <property type="project" value="UniProtKB-UniRule"/>
</dbReference>
<dbReference type="GO" id="GO:0005737">
    <property type="term" value="C:cytoplasm"/>
    <property type="evidence" value="ECO:0007669"/>
    <property type="project" value="UniProtKB-SubCell"/>
</dbReference>
<dbReference type="EC" id="1.1.1.262" evidence="7"/>
<evidence type="ECO:0000256" key="2">
    <source>
        <dbReference type="ARBA" id="ARBA00022723"/>
    </source>
</evidence>
<dbReference type="EMBL" id="QPMH01000005">
    <property type="protein sequence ID" value="RDD62406.1"/>
    <property type="molecule type" value="Genomic_DNA"/>
</dbReference>
<comment type="similarity">
    <text evidence="7">Belongs to the PdxA family.</text>
</comment>
<evidence type="ECO:0000256" key="6">
    <source>
        <dbReference type="ARBA" id="ARBA00023096"/>
    </source>
</evidence>
<keyword evidence="6 7" id="KW-0664">Pyridoxine biosynthesis</keyword>
<feature type="binding site" evidence="7">
    <location>
        <position position="290"/>
    </location>
    <ligand>
        <name>substrate</name>
    </ligand>
</feature>
<sequence length="353" mass="36924">MTAAANAERPNPDAPLLLTPGEPAGIGAEIAFGAWRAREADGVPPFALLDDPDRLGGLLHRLGWDVSLKVIDSPGEAEHVFPSGLPVLAQHFPVHVEPGHPTPENGASVLQAVDRAVDLVRTGEAAALVTNPIAKSVLYQSGFRHPGHTEYLAALAADGGEAPVPVMMLACPVLRVVPITIHIPLREVPERLTGEAIIHAGRVTAAALQRDFRLKSPRLALAGLNPHAGEGGAMGREEIEVMAPAVDALKAEGISIQGPLSADTMFHAAARERYDAALCAYHDQALIPIKTLDFARGVNITLGLPFVRTSPDHGTAFAIAGTGEADPTSLIEALKIARALAEGRAHSMQAAVA</sequence>
<dbReference type="InterPro" id="IPR037510">
    <property type="entry name" value="PdxA"/>
</dbReference>
<keyword evidence="3 7" id="KW-0521">NADP</keyword>
<comment type="caution">
    <text evidence="8">The sequence shown here is derived from an EMBL/GenBank/DDBJ whole genome shotgun (WGS) entry which is preliminary data.</text>
</comment>
<dbReference type="HAMAP" id="MF_00536">
    <property type="entry name" value="PdxA"/>
    <property type="match status" value="1"/>
</dbReference>
<feature type="binding site" evidence="7">
    <location>
        <position position="299"/>
    </location>
    <ligand>
        <name>substrate</name>
    </ligand>
</feature>
<accession>A0A369THM7</accession>
<dbReference type="RefSeq" id="WP_114581504.1">
    <property type="nucleotide sequence ID" value="NZ_QPMH01000005.1"/>
</dbReference>
<dbReference type="SUPFAM" id="SSF53659">
    <property type="entry name" value="Isocitrate/Isopropylmalate dehydrogenase-like"/>
    <property type="match status" value="1"/>
</dbReference>
<dbReference type="GO" id="GO:0050570">
    <property type="term" value="F:4-hydroxythreonine-4-phosphate dehydrogenase activity"/>
    <property type="evidence" value="ECO:0007669"/>
    <property type="project" value="UniProtKB-UniRule"/>
</dbReference>
<dbReference type="Gene3D" id="3.40.718.10">
    <property type="entry name" value="Isopropylmalate Dehydrogenase"/>
    <property type="match status" value="1"/>
</dbReference>
<dbReference type="GO" id="GO:0008270">
    <property type="term" value="F:zinc ion binding"/>
    <property type="evidence" value="ECO:0007669"/>
    <property type="project" value="UniProtKB-UniRule"/>
</dbReference>
<protein>
    <recommendedName>
        <fullName evidence="7">4-hydroxythreonine-4-phosphate dehydrogenase</fullName>
        <ecNumber evidence="7">1.1.1.262</ecNumber>
    </recommendedName>
    <alternativeName>
        <fullName evidence="7">4-(phosphohydroxy)-L-threonine dehydrogenase</fullName>
    </alternativeName>
</protein>
<evidence type="ECO:0000313" key="8">
    <source>
        <dbReference type="EMBL" id="RDD62406.1"/>
    </source>
</evidence>
<gene>
    <name evidence="7" type="primary">pdxA</name>
    <name evidence="8" type="ORF">DRB17_07070</name>
</gene>
<feature type="binding site" evidence="7">
    <location>
        <position position="227"/>
    </location>
    <ligand>
        <name>a divalent metal cation</name>
        <dbReference type="ChEBI" id="CHEBI:60240"/>
        <note>ligand shared between dimeric partners</note>
    </ligand>
</feature>
<dbReference type="GO" id="GO:0051287">
    <property type="term" value="F:NAD binding"/>
    <property type="evidence" value="ECO:0007669"/>
    <property type="project" value="InterPro"/>
</dbReference>
<evidence type="ECO:0000256" key="1">
    <source>
        <dbReference type="ARBA" id="ARBA00022490"/>
    </source>
</evidence>
<keyword evidence="2 7" id="KW-0479">Metal-binding</keyword>
<keyword evidence="9" id="KW-1185">Reference proteome</keyword>
<reference evidence="8 9" key="1">
    <citation type="submission" date="2018-07" db="EMBL/GenBank/DDBJ databases">
        <title>Venubactetium sediminum gen. nov., sp. nov., isolated from a marine solar saltern.</title>
        <authorList>
            <person name="Wang S."/>
        </authorList>
    </citation>
    <scope>NUCLEOTIDE SEQUENCE [LARGE SCALE GENOMIC DNA]</scope>
    <source>
        <strain evidence="8 9">WD2A32</strain>
    </source>
</reference>
<dbReference type="Pfam" id="PF04166">
    <property type="entry name" value="PdxA"/>
    <property type="match status" value="1"/>
</dbReference>
<comment type="catalytic activity">
    <reaction evidence="7">
        <text>4-(phosphooxy)-L-threonine + NAD(+) = 3-amino-2-oxopropyl phosphate + CO2 + NADH</text>
        <dbReference type="Rhea" id="RHEA:32275"/>
        <dbReference type="ChEBI" id="CHEBI:16526"/>
        <dbReference type="ChEBI" id="CHEBI:57279"/>
        <dbReference type="ChEBI" id="CHEBI:57540"/>
        <dbReference type="ChEBI" id="CHEBI:57945"/>
        <dbReference type="ChEBI" id="CHEBI:58452"/>
        <dbReference type="EC" id="1.1.1.262"/>
    </reaction>
</comment>
<keyword evidence="7" id="KW-0170">Cobalt</keyword>
<feature type="binding site" evidence="7">
    <location>
        <position position="182"/>
    </location>
    <ligand>
        <name>a divalent metal cation</name>
        <dbReference type="ChEBI" id="CHEBI:60240"/>
        <note>ligand shared between dimeric partners</note>
    </ligand>
</feature>
<dbReference type="InterPro" id="IPR005255">
    <property type="entry name" value="PdxA_fam"/>
</dbReference>
<proteinExistence type="inferred from homology"/>
<feature type="binding site" evidence="7">
    <location>
        <position position="308"/>
    </location>
    <ligand>
        <name>substrate</name>
    </ligand>
</feature>
<feature type="binding site" evidence="7">
    <location>
        <position position="148"/>
    </location>
    <ligand>
        <name>substrate</name>
    </ligand>
</feature>
<name>A0A369THM7_9PROT</name>
<organism evidence="8 9">
    <name type="scientific">Ferruginivarius sediminum</name>
    <dbReference type="NCBI Taxonomy" id="2661937"/>
    <lineage>
        <taxon>Bacteria</taxon>
        <taxon>Pseudomonadati</taxon>
        <taxon>Pseudomonadota</taxon>
        <taxon>Alphaproteobacteria</taxon>
        <taxon>Rhodospirillales</taxon>
        <taxon>Rhodospirillaceae</taxon>
        <taxon>Ferruginivarius</taxon>
    </lineage>
</organism>
<dbReference type="GO" id="GO:0000287">
    <property type="term" value="F:magnesium ion binding"/>
    <property type="evidence" value="ECO:0007669"/>
    <property type="project" value="UniProtKB-UniRule"/>
</dbReference>
<dbReference type="Proteomes" id="UP000253941">
    <property type="component" value="Unassembled WGS sequence"/>
</dbReference>
<keyword evidence="7" id="KW-0862">Zinc</keyword>
<comment type="cofactor">
    <cofactor evidence="7">
        <name>Zn(2+)</name>
        <dbReference type="ChEBI" id="CHEBI:29105"/>
    </cofactor>
    <cofactor evidence="7">
        <name>Mg(2+)</name>
        <dbReference type="ChEBI" id="CHEBI:18420"/>
    </cofactor>
    <cofactor evidence="7">
        <name>Co(2+)</name>
        <dbReference type="ChEBI" id="CHEBI:48828"/>
    </cofactor>
    <text evidence="7">Binds 1 divalent metal cation per subunit. Can use ions such as Zn(2+), Mg(2+) or Co(2+).</text>
</comment>
<feature type="binding site" evidence="7">
    <location>
        <position position="282"/>
    </location>
    <ligand>
        <name>a divalent metal cation</name>
        <dbReference type="ChEBI" id="CHEBI:60240"/>
        <note>ligand shared between dimeric partners</note>
    </ligand>
</feature>
<evidence type="ECO:0000256" key="5">
    <source>
        <dbReference type="ARBA" id="ARBA00023027"/>
    </source>
</evidence>
<dbReference type="GO" id="GO:0042823">
    <property type="term" value="P:pyridoxal phosphate biosynthetic process"/>
    <property type="evidence" value="ECO:0007669"/>
    <property type="project" value="UniProtKB-UniRule"/>
</dbReference>
<keyword evidence="1 7" id="KW-0963">Cytoplasm</keyword>
<comment type="function">
    <text evidence="7">Catalyzes the NAD(P)-dependent oxidation of 4-(phosphooxy)-L-threonine (HTP) into 2-amino-3-oxo-4-(phosphooxy)butyric acid which spontaneously decarboxylates to form 3-amino-2-oxopropyl phosphate (AHAP).</text>
</comment>
<comment type="subunit">
    <text evidence="7">Homodimer.</text>
</comment>
<evidence type="ECO:0000256" key="4">
    <source>
        <dbReference type="ARBA" id="ARBA00023002"/>
    </source>
</evidence>
<keyword evidence="5 7" id="KW-0520">NAD</keyword>
<dbReference type="AlphaFoldDB" id="A0A369THM7"/>
<dbReference type="UniPathway" id="UPA00244">
    <property type="reaction ID" value="UER00312"/>
</dbReference>
<dbReference type="PANTHER" id="PTHR30004">
    <property type="entry name" value="4-HYDROXYTHREONINE-4-PHOSPHATE DEHYDROGENASE"/>
    <property type="match status" value="1"/>
</dbReference>